<name>A0A170YMV3_9BACT</name>
<feature type="domain" description="YgjP-like metallopeptidase" evidence="1">
    <location>
        <begin position="23"/>
        <end position="224"/>
    </location>
</feature>
<dbReference type="InterPro" id="IPR002725">
    <property type="entry name" value="YgjP-like_metallopeptidase"/>
</dbReference>
<dbReference type="STRING" id="681398.PJIAN_1507"/>
<dbReference type="Proteomes" id="UP000076586">
    <property type="component" value="Unassembled WGS sequence"/>
</dbReference>
<sequence length="232" mass="26885">MCPSLHDPELGQISFTVNPRSRRIFLRLVADGVRVTLPSEKFYEEGVRFLKQTRETLLQKKEKHQQWIDADHPLKTLTFTTQVVATNRSQLFFRLANGVLTIEYPAQKDVHAPAIQAAIRKGVVYFLRQAAKKELPPMIIRLAAEHGFKFNGVKIQSSQTRWGSCSRINSINLSLYLLLLPKHLVEYVILHELCHTVEHNHSERFWALLQRVAPDSDRLRKELSGHHIRHLF</sequence>
<dbReference type="EMBL" id="BDCR01000001">
    <property type="protein sequence ID" value="GAT61920.1"/>
    <property type="molecule type" value="Genomic_DNA"/>
</dbReference>
<comment type="caution">
    <text evidence="2">The sequence shown here is derived from an EMBL/GenBank/DDBJ whole genome shotgun (WGS) entry which is preliminary data.</text>
</comment>
<dbReference type="AlphaFoldDB" id="A0A170YMV3"/>
<organism evidence="2 3">
    <name type="scientific">Paludibacter jiangxiensis</name>
    <dbReference type="NCBI Taxonomy" id="681398"/>
    <lineage>
        <taxon>Bacteria</taxon>
        <taxon>Pseudomonadati</taxon>
        <taxon>Bacteroidota</taxon>
        <taxon>Bacteroidia</taxon>
        <taxon>Bacteroidales</taxon>
        <taxon>Paludibacteraceae</taxon>
        <taxon>Paludibacter</taxon>
    </lineage>
</organism>
<proteinExistence type="predicted"/>
<dbReference type="PANTHER" id="PTHR30399">
    <property type="entry name" value="UNCHARACTERIZED PROTEIN YGJP"/>
    <property type="match status" value="1"/>
</dbReference>
<dbReference type="Pfam" id="PF01863">
    <property type="entry name" value="YgjP-like"/>
    <property type="match status" value="1"/>
</dbReference>
<reference evidence="3" key="1">
    <citation type="submission" date="2016-04" db="EMBL/GenBank/DDBJ databases">
        <title>Draft genome sequence of Paludibacter jiangxiensis strain NM7.</title>
        <authorList>
            <person name="Qiu Y."/>
            <person name="Matsuura N."/>
            <person name="Ohashi A."/>
            <person name="Tourlousse M.D."/>
            <person name="Sekiguchi Y."/>
        </authorList>
    </citation>
    <scope>NUCLEOTIDE SEQUENCE [LARGE SCALE GENOMIC DNA]</scope>
    <source>
        <strain evidence="3">NM7</strain>
    </source>
</reference>
<dbReference type="PANTHER" id="PTHR30399:SF1">
    <property type="entry name" value="UTP PYROPHOSPHATASE"/>
    <property type="match status" value="1"/>
</dbReference>
<dbReference type="OrthoDB" id="9811177at2"/>
<reference evidence="3" key="2">
    <citation type="journal article" date="2017" name="Genome Announc.">
        <title>Draft genome sequence of Paludibacter jiangxiensis NM7(T), a propionate-producing fermentative bacterium.</title>
        <authorList>
            <person name="Qiu Y.-L."/>
            <person name="Tourlousse D.M."/>
            <person name="Matsuura N."/>
            <person name="Ohashi A."/>
            <person name="Sekiguchi Y."/>
        </authorList>
    </citation>
    <scope>NUCLEOTIDE SEQUENCE [LARGE SCALE GENOMIC DNA]</scope>
    <source>
        <strain evidence="3">NM7</strain>
    </source>
</reference>
<accession>A0A170YMV3</accession>
<dbReference type="InterPro" id="IPR053136">
    <property type="entry name" value="UTP_pyrophosphatase-like"/>
</dbReference>
<dbReference type="CDD" id="cd07344">
    <property type="entry name" value="M48_yhfN_like"/>
    <property type="match status" value="1"/>
</dbReference>
<evidence type="ECO:0000313" key="2">
    <source>
        <dbReference type="EMBL" id="GAT61920.1"/>
    </source>
</evidence>
<evidence type="ECO:0000313" key="3">
    <source>
        <dbReference type="Proteomes" id="UP000076586"/>
    </source>
</evidence>
<protein>
    <recommendedName>
        <fullName evidence="1">YgjP-like metallopeptidase domain-containing protein</fullName>
    </recommendedName>
</protein>
<dbReference type="RefSeq" id="WP_068701699.1">
    <property type="nucleotide sequence ID" value="NZ_BDCR01000001.1"/>
</dbReference>
<keyword evidence="3" id="KW-1185">Reference proteome</keyword>
<evidence type="ECO:0000259" key="1">
    <source>
        <dbReference type="Pfam" id="PF01863"/>
    </source>
</evidence>
<dbReference type="Gene3D" id="3.30.2010.10">
    <property type="entry name" value="Metalloproteases ('zincins'), catalytic domain"/>
    <property type="match status" value="1"/>
</dbReference>
<gene>
    <name evidence="2" type="ORF">PJIAN_1507</name>
</gene>